<organism evidence="2 3">
    <name type="scientific">Actinomadura gamaensis</name>
    <dbReference type="NCBI Taxonomy" id="1763541"/>
    <lineage>
        <taxon>Bacteria</taxon>
        <taxon>Bacillati</taxon>
        <taxon>Actinomycetota</taxon>
        <taxon>Actinomycetes</taxon>
        <taxon>Streptosporangiales</taxon>
        <taxon>Thermomonosporaceae</taxon>
        <taxon>Actinomadura</taxon>
    </lineage>
</organism>
<accession>A0ABV9UBB1</accession>
<evidence type="ECO:0000313" key="3">
    <source>
        <dbReference type="Proteomes" id="UP001595872"/>
    </source>
</evidence>
<dbReference type="Proteomes" id="UP001595872">
    <property type="component" value="Unassembled WGS sequence"/>
</dbReference>
<comment type="caution">
    <text evidence="2">The sequence shown here is derived from an EMBL/GenBank/DDBJ whole genome shotgun (WGS) entry which is preliminary data.</text>
</comment>
<keyword evidence="1" id="KW-0732">Signal</keyword>
<feature type="signal peptide" evidence="1">
    <location>
        <begin position="1"/>
        <end position="27"/>
    </location>
</feature>
<proteinExistence type="predicted"/>
<evidence type="ECO:0000256" key="1">
    <source>
        <dbReference type="SAM" id="SignalP"/>
    </source>
</evidence>
<protein>
    <submittedName>
        <fullName evidence="2">Uncharacterized protein</fullName>
    </submittedName>
</protein>
<dbReference type="EMBL" id="JBHSIT010000011">
    <property type="protein sequence ID" value="MFC4912292.1"/>
    <property type="molecule type" value="Genomic_DNA"/>
</dbReference>
<dbReference type="RefSeq" id="WP_378262041.1">
    <property type="nucleotide sequence ID" value="NZ_JBHSIT010000011.1"/>
</dbReference>
<name>A0ABV9UBB1_9ACTN</name>
<keyword evidence="3" id="KW-1185">Reference proteome</keyword>
<feature type="chain" id="PRO_5046831740" evidence="1">
    <location>
        <begin position="28"/>
        <end position="66"/>
    </location>
</feature>
<reference evidence="3" key="1">
    <citation type="journal article" date="2019" name="Int. J. Syst. Evol. Microbiol.">
        <title>The Global Catalogue of Microorganisms (GCM) 10K type strain sequencing project: providing services to taxonomists for standard genome sequencing and annotation.</title>
        <authorList>
            <consortium name="The Broad Institute Genomics Platform"/>
            <consortium name="The Broad Institute Genome Sequencing Center for Infectious Disease"/>
            <person name="Wu L."/>
            <person name="Ma J."/>
        </authorList>
    </citation>
    <scope>NUCLEOTIDE SEQUENCE [LARGE SCALE GENOMIC DNA]</scope>
    <source>
        <strain evidence="3">KLKA75</strain>
    </source>
</reference>
<gene>
    <name evidence="2" type="ORF">ACFPCY_33680</name>
</gene>
<sequence>MTRTRQALTAVLLAGAAVLAGAGGALAAPTTASTAAALATPQAAMHDGYCPDGQHWSVWEYECVPG</sequence>
<evidence type="ECO:0000313" key="2">
    <source>
        <dbReference type="EMBL" id="MFC4912292.1"/>
    </source>
</evidence>